<evidence type="ECO:0000313" key="1">
    <source>
        <dbReference type="EMBL" id="MBX55621.1"/>
    </source>
</evidence>
<name>A0A2P2PLT9_RHIMU</name>
<reference evidence="1" key="1">
    <citation type="submission" date="2018-02" db="EMBL/GenBank/DDBJ databases">
        <title>Rhizophora mucronata_Transcriptome.</title>
        <authorList>
            <person name="Meera S.P."/>
            <person name="Sreeshan A."/>
            <person name="Augustine A."/>
        </authorList>
    </citation>
    <scope>NUCLEOTIDE SEQUENCE</scope>
    <source>
        <tissue evidence="1">Leaf</tissue>
    </source>
</reference>
<sequence>MTVRILIQVLHNSSPLSKCPALNNSFALVSSKVAFNNVTSCHTYSSTM</sequence>
<proteinExistence type="predicted"/>
<protein>
    <submittedName>
        <fullName evidence="1">Uncharacterized protein</fullName>
    </submittedName>
</protein>
<dbReference type="AlphaFoldDB" id="A0A2P2PLT9"/>
<organism evidence="1">
    <name type="scientific">Rhizophora mucronata</name>
    <name type="common">Asiatic mangrove</name>
    <dbReference type="NCBI Taxonomy" id="61149"/>
    <lineage>
        <taxon>Eukaryota</taxon>
        <taxon>Viridiplantae</taxon>
        <taxon>Streptophyta</taxon>
        <taxon>Embryophyta</taxon>
        <taxon>Tracheophyta</taxon>
        <taxon>Spermatophyta</taxon>
        <taxon>Magnoliopsida</taxon>
        <taxon>eudicotyledons</taxon>
        <taxon>Gunneridae</taxon>
        <taxon>Pentapetalae</taxon>
        <taxon>rosids</taxon>
        <taxon>fabids</taxon>
        <taxon>Malpighiales</taxon>
        <taxon>Rhizophoraceae</taxon>
        <taxon>Rhizophora</taxon>
    </lineage>
</organism>
<dbReference type="EMBL" id="GGEC01075137">
    <property type="protein sequence ID" value="MBX55621.1"/>
    <property type="molecule type" value="Transcribed_RNA"/>
</dbReference>
<accession>A0A2P2PLT9</accession>